<reference evidence="2 3" key="1">
    <citation type="journal article" date="2024" name="G3 (Bethesda)">
        <title>Genome assembly of Hibiscus sabdariffa L. provides insights into metabolisms of medicinal natural products.</title>
        <authorList>
            <person name="Kim T."/>
        </authorList>
    </citation>
    <scope>NUCLEOTIDE SEQUENCE [LARGE SCALE GENOMIC DNA]</scope>
    <source>
        <strain evidence="2">TK-2024</strain>
        <tissue evidence="2">Old leaves</tissue>
    </source>
</reference>
<feature type="compositionally biased region" description="Basic and acidic residues" evidence="1">
    <location>
        <begin position="47"/>
        <end position="57"/>
    </location>
</feature>
<gene>
    <name evidence="2" type="ORF">V6N12_061299</name>
</gene>
<organism evidence="2 3">
    <name type="scientific">Hibiscus sabdariffa</name>
    <name type="common">roselle</name>
    <dbReference type="NCBI Taxonomy" id="183260"/>
    <lineage>
        <taxon>Eukaryota</taxon>
        <taxon>Viridiplantae</taxon>
        <taxon>Streptophyta</taxon>
        <taxon>Embryophyta</taxon>
        <taxon>Tracheophyta</taxon>
        <taxon>Spermatophyta</taxon>
        <taxon>Magnoliopsida</taxon>
        <taxon>eudicotyledons</taxon>
        <taxon>Gunneridae</taxon>
        <taxon>Pentapetalae</taxon>
        <taxon>rosids</taxon>
        <taxon>malvids</taxon>
        <taxon>Malvales</taxon>
        <taxon>Malvaceae</taxon>
        <taxon>Malvoideae</taxon>
        <taxon>Hibiscus</taxon>
    </lineage>
</organism>
<protein>
    <submittedName>
        <fullName evidence="2">Uncharacterized protein</fullName>
    </submittedName>
</protein>
<evidence type="ECO:0000256" key="1">
    <source>
        <dbReference type="SAM" id="MobiDB-lite"/>
    </source>
</evidence>
<feature type="region of interest" description="Disordered" evidence="1">
    <location>
        <begin position="82"/>
        <end position="104"/>
    </location>
</feature>
<name>A0ABR2DWN7_9ROSI</name>
<sequence>MVCVEELGLYDQGIRYQNQGAKYRPCKEIDSESGDSSSGYSKAGQSKNREYKEQNPKVVEDEAIKSINIEIREKDDTTINDLHDSRKIGETEMVGTSINNDERDMDNNQHVLSEDIPNENGQELEKLNMIVMAGHLGHLLWKLGQNLKGLG</sequence>
<proteinExistence type="predicted"/>
<feature type="region of interest" description="Disordered" evidence="1">
    <location>
        <begin position="20"/>
        <end position="57"/>
    </location>
</feature>
<evidence type="ECO:0000313" key="2">
    <source>
        <dbReference type="EMBL" id="KAK8548385.1"/>
    </source>
</evidence>
<accession>A0ABR2DWN7</accession>
<evidence type="ECO:0000313" key="3">
    <source>
        <dbReference type="Proteomes" id="UP001472677"/>
    </source>
</evidence>
<comment type="caution">
    <text evidence="2">The sequence shown here is derived from an EMBL/GenBank/DDBJ whole genome shotgun (WGS) entry which is preliminary data.</text>
</comment>
<keyword evidence="3" id="KW-1185">Reference proteome</keyword>
<dbReference type="EMBL" id="JBBPBM010000021">
    <property type="protein sequence ID" value="KAK8548385.1"/>
    <property type="molecule type" value="Genomic_DNA"/>
</dbReference>
<dbReference type="Proteomes" id="UP001472677">
    <property type="component" value="Unassembled WGS sequence"/>
</dbReference>